<dbReference type="GO" id="GO:0005179">
    <property type="term" value="F:hormone activity"/>
    <property type="evidence" value="ECO:0007669"/>
    <property type="project" value="UniProtKB-KW"/>
</dbReference>
<keyword evidence="3" id="KW-0964">Secreted</keyword>
<protein>
    <submittedName>
        <fullName evidence="9">Uncharacterized protein</fullName>
    </submittedName>
</protein>
<feature type="signal peptide" evidence="8">
    <location>
        <begin position="1"/>
        <end position="21"/>
    </location>
</feature>
<feature type="chain" id="PRO_5044782696" evidence="8">
    <location>
        <begin position="22"/>
        <end position="71"/>
    </location>
</feature>
<evidence type="ECO:0000313" key="9">
    <source>
        <dbReference type="EMBL" id="KAL3742231.1"/>
    </source>
</evidence>
<keyword evidence="6" id="KW-1015">Disulfide bond</keyword>
<gene>
    <name evidence="9" type="ORF">ACJRO7_017679</name>
</gene>
<evidence type="ECO:0000256" key="8">
    <source>
        <dbReference type="SAM" id="SignalP"/>
    </source>
</evidence>
<keyword evidence="5 8" id="KW-0732">Signal</keyword>
<evidence type="ECO:0000256" key="5">
    <source>
        <dbReference type="ARBA" id="ARBA00022729"/>
    </source>
</evidence>
<keyword evidence="4" id="KW-0372">Hormone</keyword>
<dbReference type="EMBL" id="JBJKBG010000004">
    <property type="protein sequence ID" value="KAL3742231.1"/>
    <property type="molecule type" value="Genomic_DNA"/>
</dbReference>
<comment type="subcellular location">
    <subcellularLocation>
        <location evidence="1">Secreted</location>
    </subcellularLocation>
</comment>
<evidence type="ECO:0000256" key="1">
    <source>
        <dbReference type="ARBA" id="ARBA00004613"/>
    </source>
</evidence>
<dbReference type="GO" id="GO:0005576">
    <property type="term" value="C:extracellular region"/>
    <property type="evidence" value="ECO:0007669"/>
    <property type="project" value="UniProtKB-SubCell"/>
</dbReference>
<reference evidence="9 10" key="1">
    <citation type="submission" date="2024-11" db="EMBL/GenBank/DDBJ databases">
        <title>Chromosome-level genome assembly of Eucalyptus globulus Labill. provides insights into its genome evolution.</title>
        <authorList>
            <person name="Li X."/>
        </authorList>
    </citation>
    <scope>NUCLEOTIDE SEQUENCE [LARGE SCALE GENOMIC DNA]</scope>
    <source>
        <strain evidence="9">CL2024</strain>
        <tissue evidence="9">Fresh tender leaves</tissue>
    </source>
</reference>
<comment type="similarity">
    <text evidence="2">Belongs to the plant rapid alkalinization factor (RALF) family.</text>
</comment>
<dbReference type="AlphaFoldDB" id="A0ABD3KQZ3"/>
<evidence type="ECO:0000256" key="2">
    <source>
        <dbReference type="ARBA" id="ARBA00009178"/>
    </source>
</evidence>
<evidence type="ECO:0000256" key="4">
    <source>
        <dbReference type="ARBA" id="ARBA00022702"/>
    </source>
</evidence>
<comment type="caution">
    <text evidence="9">The sequence shown here is derived from an EMBL/GenBank/DDBJ whole genome shotgun (WGS) entry which is preliminary data.</text>
</comment>
<dbReference type="Proteomes" id="UP001634007">
    <property type="component" value="Unassembled WGS sequence"/>
</dbReference>
<organism evidence="9 10">
    <name type="scientific">Eucalyptus globulus</name>
    <name type="common">Tasmanian blue gum</name>
    <dbReference type="NCBI Taxonomy" id="34317"/>
    <lineage>
        <taxon>Eukaryota</taxon>
        <taxon>Viridiplantae</taxon>
        <taxon>Streptophyta</taxon>
        <taxon>Embryophyta</taxon>
        <taxon>Tracheophyta</taxon>
        <taxon>Spermatophyta</taxon>
        <taxon>Magnoliopsida</taxon>
        <taxon>eudicotyledons</taxon>
        <taxon>Gunneridae</taxon>
        <taxon>Pentapetalae</taxon>
        <taxon>rosids</taxon>
        <taxon>malvids</taxon>
        <taxon>Myrtales</taxon>
        <taxon>Myrtaceae</taxon>
        <taxon>Myrtoideae</taxon>
        <taxon>Eucalypteae</taxon>
        <taxon>Eucalyptus</taxon>
    </lineage>
</organism>
<sequence length="71" mass="7569">MAMSNKALALCIIAVVICSFAAYDVLVNERPISYGGMDKDRAPCKGANCLPDPSNPYQRGCEKADDCRGGL</sequence>
<dbReference type="PANTHER" id="PTHR34270">
    <property type="entry name" value="PROTEIN RALF-LIKE 15-RELATED"/>
    <property type="match status" value="1"/>
</dbReference>
<evidence type="ECO:0000313" key="10">
    <source>
        <dbReference type="Proteomes" id="UP001634007"/>
    </source>
</evidence>
<evidence type="ECO:0000256" key="3">
    <source>
        <dbReference type="ARBA" id="ARBA00022525"/>
    </source>
</evidence>
<name>A0ABD3KQZ3_EUCGL</name>
<dbReference type="InterPro" id="IPR008801">
    <property type="entry name" value="RALF"/>
</dbReference>
<dbReference type="Pfam" id="PF05498">
    <property type="entry name" value="RALF"/>
    <property type="match status" value="1"/>
</dbReference>
<dbReference type="GO" id="GO:0040008">
    <property type="term" value="P:regulation of growth"/>
    <property type="evidence" value="ECO:0007669"/>
    <property type="project" value="UniProtKB-ARBA"/>
</dbReference>
<proteinExistence type="inferred from homology"/>
<dbReference type="PANTHER" id="PTHR34270:SF3">
    <property type="entry name" value="PROTEIN RALF-LIKE 16-RELATED"/>
    <property type="match status" value="1"/>
</dbReference>
<comment type="function">
    <text evidence="7">Cell signaling peptide that may regulate plant stress, growth, and development. Mediates a rapid alkalinization of extracellular space by mediating a transient increase in the cytoplasmic Ca(2+) concentration leading to a calcium-dependent signaling events through a cell surface receptor and a concomitant activation of some intracellular mitogen-activated protein kinases.</text>
</comment>
<accession>A0ABD3KQZ3</accession>
<evidence type="ECO:0000256" key="7">
    <source>
        <dbReference type="ARBA" id="ARBA00037228"/>
    </source>
</evidence>
<keyword evidence="10" id="KW-1185">Reference proteome</keyword>
<evidence type="ECO:0000256" key="6">
    <source>
        <dbReference type="ARBA" id="ARBA00023157"/>
    </source>
</evidence>